<sequence length="401" mass="43645">MRVSTAQFYFQNSQQISQQQSKVNEQTQYLSSGKRVLSAKDDAVNFGTLTGLKEELASIEQYERNITIAENRNSLQETSFKSAISVLETLKQRFIQANNGVLSDDDLASIAQVADNSFEQLLDIANNKDDTGGFIFAGFQTNQQPFVRQPGNTVVYNGDSGTRDLSIGSNVDVTLNQPGDKAFLDVENPQGDFSANYLTNTSGISLQSAVVANRGAYNTTTNPPDYTFNFSSATDLTVTDSLGNTVFNTTTYAAGQTVAFNGLEVQISGNPLPGDSFELQPDEDVSVFETIGAALDWINQGTSPANPTQQSVDHAEILSRIDASINHLLARQAEAGVNRQLIDSQKNIHADNELIIEGSRSGIEDLDFAKAVSDFQQSQTALQAAQQTFVQVRELSLFNFI</sequence>
<evidence type="ECO:0000259" key="8">
    <source>
        <dbReference type="Pfam" id="PF00700"/>
    </source>
</evidence>
<dbReference type="Gene3D" id="1.20.1330.10">
    <property type="entry name" value="f41 fragment of flagellin, N-terminal domain"/>
    <property type="match status" value="2"/>
</dbReference>
<evidence type="ECO:0000256" key="3">
    <source>
        <dbReference type="ARBA" id="ARBA00005709"/>
    </source>
</evidence>
<dbReference type="RefSeq" id="WP_116007153.1">
    <property type="nucleotide sequence ID" value="NZ_QUOU01000001.1"/>
</dbReference>
<feature type="domain" description="Flagellar hook-associated protein 1 D2-like" evidence="9">
    <location>
        <begin position="219"/>
        <end position="281"/>
    </location>
</feature>
<evidence type="ECO:0000313" key="11">
    <source>
        <dbReference type="Proteomes" id="UP000256478"/>
    </source>
</evidence>
<accession>A0A3E0TPP2</accession>
<feature type="coiled-coil region" evidence="6">
    <location>
        <begin position="52"/>
        <end position="79"/>
    </location>
</feature>
<dbReference type="AlphaFoldDB" id="A0A3E0TPP2"/>
<protein>
    <submittedName>
        <fullName evidence="10">Flagellar hook-associated protein 3</fullName>
    </submittedName>
</protein>
<dbReference type="PANTHER" id="PTHR42792">
    <property type="entry name" value="FLAGELLIN"/>
    <property type="match status" value="1"/>
</dbReference>
<dbReference type="SUPFAM" id="SSF64518">
    <property type="entry name" value="Phase 1 flagellin"/>
    <property type="match status" value="1"/>
</dbReference>
<evidence type="ECO:0000313" key="10">
    <source>
        <dbReference type="EMBL" id="REL26032.1"/>
    </source>
</evidence>
<gene>
    <name evidence="10" type="primary">flgL</name>
    <name evidence="10" type="ORF">DXX93_05240</name>
</gene>
<dbReference type="InterPro" id="IPR001029">
    <property type="entry name" value="Flagellin_N"/>
</dbReference>
<reference evidence="10 11" key="1">
    <citation type="submission" date="2018-08" db="EMBL/GenBank/DDBJ databases">
        <title>Thalassotalea euphylliae genome.</title>
        <authorList>
            <person name="Summers S."/>
            <person name="Rice S.A."/>
            <person name="Freckelton M.L."/>
            <person name="Nedved B.T."/>
            <person name="Hadfield M.G."/>
        </authorList>
    </citation>
    <scope>NUCLEOTIDE SEQUENCE [LARGE SCALE GENOMIC DNA]</scope>
    <source>
        <strain evidence="10 11">H1</strain>
    </source>
</reference>
<comment type="similarity">
    <text evidence="3">Belongs to the bacterial flagellin family.</text>
</comment>
<dbReference type="InterPro" id="IPR001492">
    <property type="entry name" value="Flagellin"/>
</dbReference>
<keyword evidence="10" id="KW-0282">Flagellum</keyword>
<dbReference type="EMBL" id="QUOU01000001">
    <property type="protein sequence ID" value="REL26032.1"/>
    <property type="molecule type" value="Genomic_DNA"/>
</dbReference>
<comment type="caution">
    <text evidence="10">The sequence shown here is derived from an EMBL/GenBank/DDBJ whole genome shotgun (WGS) entry which is preliminary data.</text>
</comment>
<dbReference type="Pfam" id="PF00669">
    <property type="entry name" value="Flagellin_N"/>
    <property type="match status" value="1"/>
</dbReference>
<proteinExistence type="inferred from homology"/>
<dbReference type="GO" id="GO:0005198">
    <property type="term" value="F:structural molecule activity"/>
    <property type="evidence" value="ECO:0007669"/>
    <property type="project" value="InterPro"/>
</dbReference>
<dbReference type="InterPro" id="IPR049119">
    <property type="entry name" value="FlgK_D2-like"/>
</dbReference>
<feature type="domain" description="Flagellin N-terminal" evidence="7">
    <location>
        <begin position="3"/>
        <end position="141"/>
    </location>
</feature>
<keyword evidence="10" id="KW-0966">Cell projection</keyword>
<dbReference type="GO" id="GO:0005576">
    <property type="term" value="C:extracellular region"/>
    <property type="evidence" value="ECO:0007669"/>
    <property type="project" value="UniProtKB-SubCell"/>
</dbReference>
<keyword evidence="6" id="KW-0175">Coiled coil</keyword>
<organism evidence="10 11">
    <name type="scientific">Thalassotalea euphylliae</name>
    <dbReference type="NCBI Taxonomy" id="1655234"/>
    <lineage>
        <taxon>Bacteria</taxon>
        <taxon>Pseudomonadati</taxon>
        <taxon>Pseudomonadota</taxon>
        <taxon>Gammaproteobacteria</taxon>
        <taxon>Alteromonadales</taxon>
        <taxon>Colwelliaceae</taxon>
        <taxon>Thalassotalea</taxon>
    </lineage>
</organism>
<evidence type="ECO:0000259" key="9">
    <source>
        <dbReference type="Pfam" id="PF21158"/>
    </source>
</evidence>
<name>A0A3E0TPP2_9GAMM</name>
<evidence type="ECO:0000256" key="5">
    <source>
        <dbReference type="ARBA" id="ARBA00023143"/>
    </source>
</evidence>
<evidence type="ECO:0000256" key="6">
    <source>
        <dbReference type="SAM" id="Coils"/>
    </source>
</evidence>
<dbReference type="Pfam" id="PF21158">
    <property type="entry name" value="flgK_1st_1"/>
    <property type="match status" value="1"/>
</dbReference>
<keyword evidence="5" id="KW-0975">Bacterial flagellum</keyword>
<dbReference type="PANTHER" id="PTHR42792:SF1">
    <property type="entry name" value="FLAGELLAR HOOK-ASSOCIATED PROTEIN 3"/>
    <property type="match status" value="1"/>
</dbReference>
<evidence type="ECO:0000259" key="7">
    <source>
        <dbReference type="Pfam" id="PF00669"/>
    </source>
</evidence>
<dbReference type="GO" id="GO:0071973">
    <property type="term" value="P:bacterial-type flagellum-dependent cell motility"/>
    <property type="evidence" value="ECO:0007669"/>
    <property type="project" value="InterPro"/>
</dbReference>
<dbReference type="Proteomes" id="UP000256478">
    <property type="component" value="Unassembled WGS sequence"/>
</dbReference>
<dbReference type="InterPro" id="IPR046358">
    <property type="entry name" value="Flagellin_C"/>
</dbReference>
<evidence type="ECO:0000256" key="1">
    <source>
        <dbReference type="ARBA" id="ARBA00004365"/>
    </source>
</evidence>
<dbReference type="NCBIfam" id="TIGR02550">
    <property type="entry name" value="flagell_flgL"/>
    <property type="match status" value="1"/>
</dbReference>
<keyword evidence="10" id="KW-0969">Cilium</keyword>
<dbReference type="GO" id="GO:0009424">
    <property type="term" value="C:bacterial-type flagellum hook"/>
    <property type="evidence" value="ECO:0007669"/>
    <property type="project" value="InterPro"/>
</dbReference>
<dbReference type="OrthoDB" id="9768249at2"/>
<dbReference type="Pfam" id="PF00700">
    <property type="entry name" value="Flagellin_C"/>
    <property type="match status" value="1"/>
</dbReference>
<keyword evidence="4" id="KW-0964">Secreted</keyword>
<evidence type="ECO:0000256" key="2">
    <source>
        <dbReference type="ARBA" id="ARBA00004613"/>
    </source>
</evidence>
<comment type="subcellular location">
    <subcellularLocation>
        <location evidence="1">Bacterial flagellum</location>
    </subcellularLocation>
    <subcellularLocation>
        <location evidence="2">Secreted</location>
    </subcellularLocation>
</comment>
<evidence type="ECO:0000256" key="4">
    <source>
        <dbReference type="ARBA" id="ARBA00022525"/>
    </source>
</evidence>
<feature type="domain" description="Flagellin C-terminal" evidence="8">
    <location>
        <begin position="319"/>
        <end position="400"/>
    </location>
</feature>
<dbReference type="InterPro" id="IPR013384">
    <property type="entry name" value="Flagell_FlgL"/>
</dbReference>